<sequence>MRMYVDYHQLNKLTFRGAFIFSKIDLHSSYNKLKDKETEALRVPSLAFLINKCSSYVHGSDESSISVISGSHDKHIQIVLQILREKQMYAKFTKCESWLVKT</sequence>
<keyword evidence="1" id="KW-0548">Nucleotidyltransferase</keyword>
<dbReference type="PANTHER" id="PTHR24559:SF447">
    <property type="entry name" value="RNA-DIRECTED DNA POLYMERASE HOMOLOG"/>
    <property type="match status" value="1"/>
</dbReference>
<accession>A0A5B6VWC1</accession>
<evidence type="ECO:0000313" key="1">
    <source>
        <dbReference type="EMBL" id="KAA3473137.1"/>
    </source>
</evidence>
<dbReference type="InterPro" id="IPR043128">
    <property type="entry name" value="Rev_trsase/Diguanyl_cyclase"/>
</dbReference>
<organism evidence="1 2">
    <name type="scientific">Gossypium australe</name>
    <dbReference type="NCBI Taxonomy" id="47621"/>
    <lineage>
        <taxon>Eukaryota</taxon>
        <taxon>Viridiplantae</taxon>
        <taxon>Streptophyta</taxon>
        <taxon>Embryophyta</taxon>
        <taxon>Tracheophyta</taxon>
        <taxon>Spermatophyta</taxon>
        <taxon>Magnoliopsida</taxon>
        <taxon>eudicotyledons</taxon>
        <taxon>Gunneridae</taxon>
        <taxon>Pentapetalae</taxon>
        <taxon>rosids</taxon>
        <taxon>malvids</taxon>
        <taxon>Malvales</taxon>
        <taxon>Malvaceae</taxon>
        <taxon>Malvoideae</taxon>
        <taxon>Gossypium</taxon>
    </lineage>
</organism>
<dbReference type="PANTHER" id="PTHR24559">
    <property type="entry name" value="TRANSPOSON TY3-I GAG-POL POLYPROTEIN"/>
    <property type="match status" value="1"/>
</dbReference>
<evidence type="ECO:0000313" key="2">
    <source>
        <dbReference type="Proteomes" id="UP000325315"/>
    </source>
</evidence>
<dbReference type="InterPro" id="IPR053134">
    <property type="entry name" value="RNA-dir_DNA_polymerase"/>
</dbReference>
<dbReference type="InterPro" id="IPR043502">
    <property type="entry name" value="DNA/RNA_pol_sf"/>
</dbReference>
<keyword evidence="1" id="KW-0808">Transferase</keyword>
<dbReference type="EMBL" id="SMMG02000005">
    <property type="protein sequence ID" value="KAA3473137.1"/>
    <property type="molecule type" value="Genomic_DNA"/>
</dbReference>
<keyword evidence="1" id="KW-0695">RNA-directed DNA polymerase</keyword>
<proteinExistence type="predicted"/>
<dbReference type="GO" id="GO:0003964">
    <property type="term" value="F:RNA-directed DNA polymerase activity"/>
    <property type="evidence" value="ECO:0007669"/>
    <property type="project" value="UniProtKB-KW"/>
</dbReference>
<gene>
    <name evidence="1" type="ORF">EPI10_023541</name>
</gene>
<dbReference type="Proteomes" id="UP000325315">
    <property type="component" value="Unassembled WGS sequence"/>
</dbReference>
<dbReference type="AlphaFoldDB" id="A0A5B6VWC1"/>
<dbReference type="SUPFAM" id="SSF56672">
    <property type="entry name" value="DNA/RNA polymerases"/>
    <property type="match status" value="1"/>
</dbReference>
<protein>
    <submittedName>
        <fullName evidence="1">RNA-directed DNA polymerase-like protein</fullName>
    </submittedName>
</protein>
<name>A0A5B6VWC1_9ROSI</name>
<reference evidence="2" key="1">
    <citation type="journal article" date="2019" name="Plant Biotechnol. J.">
        <title>Genome sequencing of the Australian wild diploid species Gossypium australe highlights disease resistance and delayed gland morphogenesis.</title>
        <authorList>
            <person name="Cai Y."/>
            <person name="Cai X."/>
            <person name="Wang Q."/>
            <person name="Wang P."/>
            <person name="Zhang Y."/>
            <person name="Cai C."/>
            <person name="Xu Y."/>
            <person name="Wang K."/>
            <person name="Zhou Z."/>
            <person name="Wang C."/>
            <person name="Geng S."/>
            <person name="Li B."/>
            <person name="Dong Q."/>
            <person name="Hou Y."/>
            <person name="Wang H."/>
            <person name="Ai P."/>
            <person name="Liu Z."/>
            <person name="Yi F."/>
            <person name="Sun M."/>
            <person name="An G."/>
            <person name="Cheng J."/>
            <person name="Zhang Y."/>
            <person name="Shi Q."/>
            <person name="Xie Y."/>
            <person name="Shi X."/>
            <person name="Chang Y."/>
            <person name="Huang F."/>
            <person name="Chen Y."/>
            <person name="Hong S."/>
            <person name="Mi L."/>
            <person name="Sun Q."/>
            <person name="Zhang L."/>
            <person name="Zhou B."/>
            <person name="Peng R."/>
            <person name="Zhang X."/>
            <person name="Liu F."/>
        </authorList>
    </citation>
    <scope>NUCLEOTIDE SEQUENCE [LARGE SCALE GENOMIC DNA]</scope>
    <source>
        <strain evidence="2">cv. PA1801</strain>
    </source>
</reference>
<comment type="caution">
    <text evidence="1">The sequence shown here is derived from an EMBL/GenBank/DDBJ whole genome shotgun (WGS) entry which is preliminary data.</text>
</comment>
<dbReference type="Gene3D" id="3.30.70.270">
    <property type="match status" value="1"/>
</dbReference>
<keyword evidence="2" id="KW-1185">Reference proteome</keyword>